<dbReference type="OrthoDB" id="5432325at2"/>
<gene>
    <name evidence="3" type="ORF">A6E04_05965</name>
</gene>
<organism evidence="3 4">
    <name type="scientific">Aliivibrio logei</name>
    <name type="common">Vibrio logei</name>
    <dbReference type="NCBI Taxonomy" id="688"/>
    <lineage>
        <taxon>Bacteria</taxon>
        <taxon>Pseudomonadati</taxon>
        <taxon>Pseudomonadota</taxon>
        <taxon>Gammaproteobacteria</taxon>
        <taxon>Vibrionales</taxon>
        <taxon>Vibrionaceae</taxon>
        <taxon>Aliivibrio</taxon>
    </lineage>
</organism>
<dbReference type="Proteomes" id="UP000093523">
    <property type="component" value="Unassembled WGS sequence"/>
</dbReference>
<dbReference type="GO" id="GO:0015627">
    <property type="term" value="C:type II protein secretion system complex"/>
    <property type="evidence" value="ECO:0007669"/>
    <property type="project" value="InterPro"/>
</dbReference>
<accession>A0A1B9P2S4</accession>
<keyword evidence="1" id="KW-1133">Transmembrane helix</keyword>
<feature type="domain" description="Type II secretion system protein GspB C-terminal" evidence="2">
    <location>
        <begin position="168"/>
        <end position="227"/>
    </location>
</feature>
<name>A0A1B9P2S4_ALILO</name>
<comment type="caution">
    <text evidence="3">The sequence shown here is derived from an EMBL/GenBank/DDBJ whole genome shotgun (WGS) entry which is preliminary data.</text>
</comment>
<dbReference type="AlphaFoldDB" id="A0A1B9P2S4"/>
<dbReference type="STRING" id="688.A6E04_05965"/>
<dbReference type="Pfam" id="PF16537">
    <property type="entry name" value="T2SSB"/>
    <property type="match status" value="1"/>
</dbReference>
<evidence type="ECO:0000256" key="1">
    <source>
        <dbReference type="SAM" id="Phobius"/>
    </source>
</evidence>
<sequence length="233" mass="26269">MSTFFSHPSKFLIGSLVILPPFVLSLVIALPYYEASKQEIVPYHANYAELVFPTWETQKIPMRRHLLALNSSNNAKKEVERPLPDKTGFGTVKRVPAQANSNITPAKKEKDFNINNLDLSGLSPELAARFESAMNDPADVNQEKELVWDNDESTIELVKNGAEFMGRLPALNFQTHNYTSKLSQRWVKVNGKEVSAGENITPSVSLLEINPRNVIIEFENKKIEVPALYEWKG</sequence>
<feature type="transmembrane region" description="Helical" evidence="1">
    <location>
        <begin position="12"/>
        <end position="33"/>
    </location>
</feature>
<evidence type="ECO:0000259" key="2">
    <source>
        <dbReference type="Pfam" id="PF16537"/>
    </source>
</evidence>
<evidence type="ECO:0000313" key="4">
    <source>
        <dbReference type="Proteomes" id="UP000093523"/>
    </source>
</evidence>
<reference evidence="3 4" key="1">
    <citation type="submission" date="2016-06" db="EMBL/GenBank/DDBJ databases">
        <authorList>
            <person name="Kjaerup R.B."/>
            <person name="Dalgaard T.S."/>
            <person name="Juul-Madsen H.R."/>
        </authorList>
    </citation>
    <scope>NUCLEOTIDE SEQUENCE [LARGE SCALE GENOMIC DNA]</scope>
    <source>
        <strain evidence="3 4">1S159</strain>
    </source>
</reference>
<dbReference type="InterPro" id="IPR032389">
    <property type="entry name" value="GspB_C"/>
</dbReference>
<keyword evidence="1" id="KW-0812">Transmembrane</keyword>
<dbReference type="EMBL" id="MAJU01000006">
    <property type="protein sequence ID" value="OCH22647.1"/>
    <property type="molecule type" value="Genomic_DNA"/>
</dbReference>
<protein>
    <submittedName>
        <fullName evidence="3">General secretion pathway protein GspB</fullName>
    </submittedName>
</protein>
<evidence type="ECO:0000313" key="3">
    <source>
        <dbReference type="EMBL" id="OCH22647.1"/>
    </source>
</evidence>
<proteinExistence type="predicted"/>
<keyword evidence="1" id="KW-0472">Membrane</keyword>
<dbReference type="RefSeq" id="WP_065610016.1">
    <property type="nucleotide sequence ID" value="NZ_CAWMPN010000006.1"/>
</dbReference>